<evidence type="ECO:0000259" key="12">
    <source>
        <dbReference type="PROSITE" id="PS51144"/>
    </source>
</evidence>
<dbReference type="InterPro" id="IPR036398">
    <property type="entry name" value="CA_dom_sf"/>
</dbReference>
<evidence type="ECO:0000256" key="11">
    <source>
        <dbReference type="SAM" id="Phobius"/>
    </source>
</evidence>
<dbReference type="SMART" id="SM01057">
    <property type="entry name" value="Carb_anhydrase"/>
    <property type="match status" value="3"/>
</dbReference>
<keyword evidence="5" id="KW-0272">Extracellular matrix</keyword>
<dbReference type="PANTHER" id="PTHR18952:SF141">
    <property type="entry name" value="CARBONIC ANHYDRASE"/>
    <property type="match status" value="1"/>
</dbReference>
<organism evidence="13 14">
    <name type="scientific">Rotaria socialis</name>
    <dbReference type="NCBI Taxonomy" id="392032"/>
    <lineage>
        <taxon>Eukaryota</taxon>
        <taxon>Metazoa</taxon>
        <taxon>Spiralia</taxon>
        <taxon>Gnathifera</taxon>
        <taxon>Rotifera</taxon>
        <taxon>Eurotatoria</taxon>
        <taxon>Bdelloidea</taxon>
        <taxon>Philodinida</taxon>
        <taxon>Philodinidae</taxon>
        <taxon>Rotaria</taxon>
    </lineage>
</organism>
<evidence type="ECO:0000256" key="5">
    <source>
        <dbReference type="ARBA" id="ARBA00022530"/>
    </source>
</evidence>
<dbReference type="PANTHER" id="PTHR18952">
    <property type="entry name" value="CARBONIC ANHYDRASE"/>
    <property type="match status" value="1"/>
</dbReference>
<evidence type="ECO:0000256" key="2">
    <source>
        <dbReference type="ARBA" id="ARBA00004498"/>
    </source>
</evidence>
<evidence type="ECO:0000313" key="13">
    <source>
        <dbReference type="EMBL" id="CAF3394635.1"/>
    </source>
</evidence>
<dbReference type="InterPro" id="IPR023561">
    <property type="entry name" value="Carbonic_anhydrase_a-class"/>
</dbReference>
<dbReference type="SUPFAM" id="SSF51069">
    <property type="entry name" value="Carbonic anhydrase"/>
    <property type="match status" value="3"/>
</dbReference>
<protein>
    <recommendedName>
        <fullName evidence="4 10">Carbonic anhydrase</fullName>
        <ecNumber evidence="4 10">4.2.1.1</ecNumber>
    </recommendedName>
</protein>
<feature type="chain" id="PRO_5033108924" description="Carbonic anhydrase" evidence="10">
    <location>
        <begin position="19"/>
        <end position="889"/>
    </location>
</feature>
<evidence type="ECO:0000256" key="7">
    <source>
        <dbReference type="ARBA" id="ARBA00022833"/>
    </source>
</evidence>
<dbReference type="CDD" id="cd00326">
    <property type="entry name" value="alpha_CA"/>
    <property type="match status" value="3"/>
</dbReference>
<feature type="domain" description="Alpha-carbonic anhydrase" evidence="12">
    <location>
        <begin position="19"/>
        <end position="269"/>
    </location>
</feature>
<dbReference type="InterPro" id="IPR001148">
    <property type="entry name" value="CA_dom"/>
</dbReference>
<evidence type="ECO:0000256" key="4">
    <source>
        <dbReference type="ARBA" id="ARBA00012925"/>
    </source>
</evidence>
<feature type="domain" description="Alpha-carbonic anhydrase" evidence="12">
    <location>
        <begin position="304"/>
        <end position="558"/>
    </location>
</feature>
<keyword evidence="8 10" id="KW-0456">Lyase</keyword>
<comment type="caution">
    <text evidence="13">The sequence shown here is derived from an EMBL/GenBank/DDBJ whole genome shotgun (WGS) entry which is preliminary data.</text>
</comment>
<keyword evidence="10" id="KW-0732">Signal</keyword>
<evidence type="ECO:0000313" key="14">
    <source>
        <dbReference type="Proteomes" id="UP000663872"/>
    </source>
</evidence>
<proteinExistence type="inferred from homology"/>
<keyword evidence="11" id="KW-0812">Transmembrane</keyword>
<dbReference type="PROSITE" id="PS51144">
    <property type="entry name" value="ALPHA_CA_2"/>
    <property type="match status" value="3"/>
</dbReference>
<dbReference type="InterPro" id="IPR018338">
    <property type="entry name" value="Carbonic_anhydrase_a-class_CS"/>
</dbReference>
<accession>A0A817ZNE1</accession>
<sequence length="889" mass="102694">MKTYGVCIITILFVCVSANQWNYGHLGPDVWSEYYPLCAGKSQSPINILTACTLYRDIKPFEFISTHATKNYFTVKNNGHTIISIMNTAYEQLSVQLRGGGLNGTFDFVNFHLHWGENYKSGSEHQVNGIKYAGEIHFVYKNHLTSQMAVLALFMQSYGDHTKIISDNNDQTRDEWQRYFDMTRLLRSENDSVLLDLNVTSLMGENLQDFWRYKGSLTTPPCTEGIIWTIFTQPIIFIEEQLKLLRDNVFFEDYRGPQPLYNRIVYRNFLHETLSTIPDYNRLMHQVLRFISFFFLVTYATHEHDWDYGENGPDVWHERYPNCAGQLQSPIDILTACTTYKNFTPFTFGAGYNEEHNFTIRNNGHTIVGTFNNETYLSTLRLRGGDIKGTFEFVNFHLHWGENHRSGSEHEVNGIKYPGEIHFVYANPSTNQTAVLGIFMQSIFLQNETEKSSVHLLDEESRREWKRFFDLAQTLTDEDNSTVVNLSLSLLMGDNLQDFWRYEGSFTTPPCTEGVIWTIFKEPIFFVESEFSSFRRKIYFEDYRRPQPLYTRDIYRNFFNETLSSIPDYQCCPKKDSINTSFSTEVEWNYGEYGPDVWNEFNGTCGEIYQSPINIKTACTVYQSFPPFQFSPNYNQTQDFLVTNNGHGISATQANASAYPMTHTGGGLDGTFQFTNFHIHWGENYNVGSEHQINSIKYAGEIHFVHMNYETNKYGILGVLIDSNRSSQSSSSQLGRRIIKRQTSNTGGVTQVTTWESYASIVSQLNYTNASATIRFKLSTLMTTDFNIFYRYTGSKTTPPCIEGSSWTVFKTPIYFNNEALESFRPVQPLDGRMVYRSFPNDIVSSIPDYYCCTQNAGRSFSGVFLISLIGKQLFLFSWLFTFYVLLRD</sequence>
<evidence type="ECO:0000256" key="1">
    <source>
        <dbReference type="ARBA" id="ARBA00001947"/>
    </source>
</evidence>
<reference evidence="13" key="1">
    <citation type="submission" date="2021-02" db="EMBL/GenBank/DDBJ databases">
        <authorList>
            <person name="Nowell W R."/>
        </authorList>
    </citation>
    <scope>NUCLEOTIDE SEQUENCE</scope>
</reference>
<dbReference type="EMBL" id="CAJNYT010001084">
    <property type="protein sequence ID" value="CAF3394635.1"/>
    <property type="molecule type" value="Genomic_DNA"/>
</dbReference>
<comment type="similarity">
    <text evidence="3 10">Belongs to the alpha-carbonic anhydrase family.</text>
</comment>
<name>A0A817ZNE1_9BILA</name>
<dbReference type="GO" id="GO:0008270">
    <property type="term" value="F:zinc ion binding"/>
    <property type="evidence" value="ECO:0007669"/>
    <property type="project" value="UniProtKB-UniRule"/>
</dbReference>
<keyword evidence="11" id="KW-0472">Membrane</keyword>
<keyword evidence="5" id="KW-0964">Secreted</keyword>
<evidence type="ECO:0000256" key="8">
    <source>
        <dbReference type="ARBA" id="ARBA00023239"/>
    </source>
</evidence>
<dbReference type="Pfam" id="PF00194">
    <property type="entry name" value="Carb_anhydrase"/>
    <property type="match status" value="3"/>
</dbReference>
<evidence type="ECO:0000256" key="3">
    <source>
        <dbReference type="ARBA" id="ARBA00010718"/>
    </source>
</evidence>
<feature type="domain" description="Alpha-carbonic anhydrase" evidence="12">
    <location>
        <begin position="586"/>
        <end position="847"/>
    </location>
</feature>
<dbReference type="Gene3D" id="3.10.200.10">
    <property type="entry name" value="Alpha carbonic anhydrase"/>
    <property type="match status" value="3"/>
</dbReference>
<feature type="transmembrane region" description="Helical" evidence="11">
    <location>
        <begin position="861"/>
        <end position="887"/>
    </location>
</feature>
<dbReference type="GO" id="GO:0005737">
    <property type="term" value="C:cytoplasm"/>
    <property type="evidence" value="ECO:0007669"/>
    <property type="project" value="TreeGrafter"/>
</dbReference>
<comment type="function">
    <text evidence="10">Reversible hydration of carbon dioxide.</text>
</comment>
<gene>
    <name evidence="13" type="ORF">GRG538_LOCUS9445</name>
</gene>
<dbReference type="GO" id="GO:0004089">
    <property type="term" value="F:carbonate dehydratase activity"/>
    <property type="evidence" value="ECO:0007669"/>
    <property type="project" value="UniProtKB-UniRule"/>
</dbReference>
<evidence type="ECO:0000256" key="9">
    <source>
        <dbReference type="ARBA" id="ARBA00048348"/>
    </source>
</evidence>
<keyword evidence="11" id="KW-1133">Transmembrane helix</keyword>
<dbReference type="PROSITE" id="PS00162">
    <property type="entry name" value="ALPHA_CA_1"/>
    <property type="match status" value="3"/>
</dbReference>
<dbReference type="EC" id="4.2.1.1" evidence="4 10"/>
<evidence type="ECO:0000256" key="6">
    <source>
        <dbReference type="ARBA" id="ARBA00022723"/>
    </source>
</evidence>
<keyword evidence="7 10" id="KW-0862">Zinc</keyword>
<feature type="signal peptide" evidence="10">
    <location>
        <begin position="1"/>
        <end position="18"/>
    </location>
</feature>
<comment type="subcellular location">
    <subcellularLocation>
        <location evidence="2">Secreted</location>
        <location evidence="2">Extracellular space</location>
        <location evidence="2">Extracellular matrix</location>
    </subcellularLocation>
</comment>
<keyword evidence="6 10" id="KW-0479">Metal-binding</keyword>
<comment type="catalytic activity">
    <reaction evidence="9 10">
        <text>hydrogencarbonate + H(+) = CO2 + H2O</text>
        <dbReference type="Rhea" id="RHEA:10748"/>
        <dbReference type="ChEBI" id="CHEBI:15377"/>
        <dbReference type="ChEBI" id="CHEBI:15378"/>
        <dbReference type="ChEBI" id="CHEBI:16526"/>
        <dbReference type="ChEBI" id="CHEBI:17544"/>
        <dbReference type="EC" id="4.2.1.1"/>
    </reaction>
</comment>
<dbReference type="AlphaFoldDB" id="A0A817ZNE1"/>
<dbReference type="Proteomes" id="UP000663872">
    <property type="component" value="Unassembled WGS sequence"/>
</dbReference>
<comment type="cofactor">
    <cofactor evidence="1 10">
        <name>Zn(2+)</name>
        <dbReference type="ChEBI" id="CHEBI:29105"/>
    </cofactor>
</comment>
<evidence type="ECO:0000256" key="10">
    <source>
        <dbReference type="RuleBase" id="RU367011"/>
    </source>
</evidence>